<evidence type="ECO:0000313" key="4">
    <source>
        <dbReference type="Proteomes" id="UP000241010"/>
    </source>
</evidence>
<keyword evidence="2" id="KW-0732">Signal</keyword>
<dbReference type="EMBL" id="PZKG01000015">
    <property type="protein sequence ID" value="PTE22768.1"/>
    <property type="molecule type" value="Genomic_DNA"/>
</dbReference>
<comment type="caution">
    <text evidence="3">The sequence shown here is derived from an EMBL/GenBank/DDBJ whole genome shotgun (WGS) entry which is preliminary data.</text>
</comment>
<dbReference type="AlphaFoldDB" id="A0A2T4JXX7"/>
<gene>
    <name evidence="3" type="ORF">C5F48_05305</name>
</gene>
<evidence type="ECO:0000313" key="3">
    <source>
        <dbReference type="EMBL" id="PTE22768.1"/>
    </source>
</evidence>
<protein>
    <recommendedName>
        <fullName evidence="5">DUF2946 domain-containing protein</fullName>
    </recommendedName>
</protein>
<evidence type="ECO:0008006" key="5">
    <source>
        <dbReference type="Google" id="ProtNLM"/>
    </source>
</evidence>
<reference evidence="3 4" key="1">
    <citation type="submission" date="2018-03" db="EMBL/GenBank/DDBJ databases">
        <title>Cereibacter changlensis.</title>
        <authorList>
            <person name="Meyer T.E."/>
            <person name="Miller S."/>
            <person name="Lodha T."/>
            <person name="Gandham S."/>
            <person name="Chintalapati S."/>
            <person name="Chintalapati V.R."/>
        </authorList>
    </citation>
    <scope>NUCLEOTIDE SEQUENCE [LARGE SCALE GENOMIC DNA]</scope>
    <source>
        <strain evidence="3 4">JA139</strain>
    </source>
</reference>
<feature type="chain" id="PRO_5015668862" description="DUF2946 domain-containing protein" evidence="2">
    <location>
        <begin position="27"/>
        <end position="117"/>
    </location>
</feature>
<organism evidence="3 4">
    <name type="scientific">Cereibacter changlensis JA139</name>
    <dbReference type="NCBI Taxonomy" id="1188249"/>
    <lineage>
        <taxon>Bacteria</taxon>
        <taxon>Pseudomonadati</taxon>
        <taxon>Pseudomonadota</taxon>
        <taxon>Alphaproteobacteria</taxon>
        <taxon>Rhodobacterales</taxon>
        <taxon>Paracoccaceae</taxon>
        <taxon>Cereibacter</taxon>
    </lineage>
</organism>
<dbReference type="RefSeq" id="WP_111467428.1">
    <property type="nucleotide sequence ID" value="NZ_PZKG01000015.1"/>
</dbReference>
<proteinExistence type="predicted"/>
<feature type="compositionally biased region" description="Low complexity" evidence="1">
    <location>
        <begin position="104"/>
        <end position="117"/>
    </location>
</feature>
<evidence type="ECO:0000256" key="2">
    <source>
        <dbReference type="SAM" id="SignalP"/>
    </source>
</evidence>
<evidence type="ECO:0000256" key="1">
    <source>
        <dbReference type="SAM" id="MobiDB-lite"/>
    </source>
</evidence>
<accession>A0A2T4JXX7</accession>
<name>A0A2T4JXX7_9RHOB</name>
<sequence length="117" mass="11969">MMRLRPLLTLALVLALALTSLTMAVARGQAMPAGEMVICSGYGVTTVAVDAQGKPVGVLHPCPKCLSALSLWLAPAAPEGPLAPPGQQRLRQPFEAPVNAANCPGAPRARGPPVGRA</sequence>
<dbReference type="Proteomes" id="UP000241010">
    <property type="component" value="Unassembled WGS sequence"/>
</dbReference>
<dbReference type="OrthoDB" id="7863585at2"/>
<keyword evidence="4" id="KW-1185">Reference proteome</keyword>
<feature type="signal peptide" evidence="2">
    <location>
        <begin position="1"/>
        <end position="26"/>
    </location>
</feature>
<feature type="region of interest" description="Disordered" evidence="1">
    <location>
        <begin position="94"/>
        <end position="117"/>
    </location>
</feature>